<feature type="signal peptide" evidence="11">
    <location>
        <begin position="1"/>
        <end position="28"/>
    </location>
</feature>
<name>G4TDF5_SERID</name>
<dbReference type="OMA" id="WVRNLAV"/>
<comment type="subcellular location">
    <subcellularLocation>
        <location evidence="1">Endoplasmic reticulum membrane</location>
        <topology evidence="1">Multi-pass membrane protein</topology>
    </subcellularLocation>
</comment>
<comment type="caution">
    <text evidence="14">The sequence shown here is derived from an EMBL/GenBank/DDBJ whole genome shotgun (WGS) entry which is preliminary data.</text>
</comment>
<feature type="transmembrane region" description="Helical" evidence="10">
    <location>
        <begin position="875"/>
        <end position="892"/>
    </location>
</feature>
<dbReference type="GO" id="GO:0016829">
    <property type="term" value="F:lyase activity"/>
    <property type="evidence" value="ECO:0007669"/>
    <property type="project" value="UniProtKB-KW"/>
</dbReference>
<keyword evidence="3 10" id="KW-0813">Transport</keyword>
<dbReference type="GO" id="GO:0015031">
    <property type="term" value="P:protein transport"/>
    <property type="evidence" value="ECO:0007669"/>
    <property type="project" value="UniProtKB-KW"/>
</dbReference>
<dbReference type="STRING" id="1109443.G4TDF5"/>
<evidence type="ECO:0000256" key="5">
    <source>
        <dbReference type="ARBA" id="ARBA00022801"/>
    </source>
</evidence>
<evidence type="ECO:0000256" key="10">
    <source>
        <dbReference type="RuleBase" id="RU365011"/>
    </source>
</evidence>
<protein>
    <recommendedName>
        <fullName evidence="10">GPI inositol-deacylase</fullName>
        <ecNumber evidence="10">3.1.-.-</ecNumber>
    </recommendedName>
</protein>
<keyword evidence="4 10" id="KW-0812">Transmembrane</keyword>
<keyword evidence="8 10" id="KW-1133">Transmembrane helix</keyword>
<feature type="transmembrane region" description="Helical" evidence="10">
    <location>
        <begin position="805"/>
        <end position="827"/>
    </location>
</feature>
<dbReference type="AlphaFoldDB" id="G4TDF5"/>
<dbReference type="OrthoDB" id="348976at2759"/>
<keyword evidence="11" id="KW-0732">Signal</keyword>
<dbReference type="InterPro" id="IPR012908">
    <property type="entry name" value="PGAP1-ab_dom-like"/>
</dbReference>
<evidence type="ECO:0000313" key="15">
    <source>
        <dbReference type="Proteomes" id="UP000007148"/>
    </source>
</evidence>
<dbReference type="InterPro" id="IPR029058">
    <property type="entry name" value="AB_hydrolase_fold"/>
</dbReference>
<evidence type="ECO:0000259" key="13">
    <source>
        <dbReference type="Pfam" id="PF25140"/>
    </source>
</evidence>
<feature type="chain" id="PRO_5003468386" description="GPI inositol-deacylase" evidence="11">
    <location>
        <begin position="29"/>
        <end position="917"/>
    </location>
</feature>
<dbReference type="InParanoid" id="G4TDF5"/>
<dbReference type="EMBL" id="CAFZ01000053">
    <property type="protein sequence ID" value="CCA69348.1"/>
    <property type="molecule type" value="Genomic_DNA"/>
</dbReference>
<feature type="domain" description="GPI inositol-deacylase PGAP1-like alpha/beta" evidence="12">
    <location>
        <begin position="83"/>
        <end position="294"/>
    </location>
</feature>
<dbReference type="PANTHER" id="PTHR15495:SF7">
    <property type="entry name" value="GPI INOSITOL-DEACYLASE"/>
    <property type="match status" value="1"/>
</dbReference>
<dbReference type="GO" id="GO:0050185">
    <property type="term" value="F:phosphatidylinositol deacylase activity"/>
    <property type="evidence" value="ECO:0007669"/>
    <property type="project" value="TreeGrafter"/>
</dbReference>
<comment type="similarity">
    <text evidence="2 10">Belongs to the GPI inositol-deacylase family.</text>
</comment>
<dbReference type="PROSITE" id="PS51257">
    <property type="entry name" value="PROKAR_LIPOPROTEIN"/>
    <property type="match status" value="1"/>
</dbReference>
<evidence type="ECO:0000256" key="4">
    <source>
        <dbReference type="ARBA" id="ARBA00022692"/>
    </source>
</evidence>
<dbReference type="HOGENOM" id="CLU_006103_0_0_1"/>
<evidence type="ECO:0000256" key="9">
    <source>
        <dbReference type="ARBA" id="ARBA00023136"/>
    </source>
</evidence>
<sequence>MRRRTAQWTLILLALAACFFMFYFSTLANETPLVVSPQGCEMSWMSPHYVLQTDFDKSWTPFAKRYSLWLYREVGIDNMKERNGEPVLFIPGNAGSSRQVRSIASSAARQFYENRRGRFDKPLDVYAVEFNEDFSAIHPPTLLTQARYSTQAVHYILSLYPKGTRITIIGHSMGGTVAQILLKDLSDEVLRAVITMSTPSQLAPVRFDRRSEGVYKSIRDAQLGNINSTTPLISICGGATDSQITSELCAIPERTSPHRRTIMTSSLHGAWTGVGHREMVWCHQVRMMTARLALDIAQPSFDMKNIHRLMRSTSVQTSPPKELVNITGVPLHFKRTSSKLEIGSPMAGVHFLPLPTEKAVRLTVFSHGIELQNLARENGQLLTRGGILRVLFCTRPPPGVLEPGCVEIEGRASLLPRPNWPGAFPSEKGVLDNDHVSLFEADIQLTSYSTDSHVGLFFERSTSTGWVVAAVEPVLNATSSATLLDAMKPSGISFSLPARSRSLRTIFKLPKLLSHALIVYRGDAVYDGHCLGLRVPPLLLHQVSPIESHYHTPTRPFYLHSHRDGPFLPLIPNTNHTPELTIYSSGECGIKSITLRVAWKETLGRLGVRYWMGLAMWSVAVVALLMLSAIMGYDANGTFPPFEAVMVEFTQKQMLPIGGVLVALSMLPLPKEMIMGNSGILVFAPLSFFMWLFANGLVGASNYILKVVAGFFEQVQRLIGVTGKEQERSTSKRWIASILFVSLLVATIIPFQIAFMIVFIIQFSICCSAPPKIAAESSPKAEDSATSSPTPEGLRKQEIRRAQNFHLLVLLIWLALPFAAPILVVWVRTLQTAGYTVPFDGDHSVIVVLPWLLLGEVTASGRCLERESLNWRKRVTYASFLLLALTALLFGARFPYMVFEMATVVVAWLVATRVRWR</sequence>
<evidence type="ECO:0000256" key="3">
    <source>
        <dbReference type="ARBA" id="ARBA00022448"/>
    </source>
</evidence>
<keyword evidence="15" id="KW-1185">Reference proteome</keyword>
<accession>G4TDF5</accession>
<feature type="transmembrane region" description="Helical" evidence="10">
    <location>
        <begin position="734"/>
        <end position="761"/>
    </location>
</feature>
<dbReference type="Pfam" id="PF25140">
    <property type="entry name" value="PGAP1_TMD"/>
    <property type="match status" value="1"/>
</dbReference>
<feature type="domain" description="GPI inositol-deacylase transmembrane" evidence="13">
    <location>
        <begin position="614"/>
        <end position="912"/>
    </location>
</feature>
<proteinExistence type="inferred from homology"/>
<evidence type="ECO:0000256" key="8">
    <source>
        <dbReference type="ARBA" id="ARBA00022989"/>
    </source>
</evidence>
<evidence type="ECO:0000313" key="14">
    <source>
        <dbReference type="EMBL" id="CCA69348.1"/>
    </source>
</evidence>
<reference evidence="14 15" key="1">
    <citation type="journal article" date="2011" name="PLoS Pathog.">
        <title>Endophytic Life Strategies Decoded by Genome and Transcriptome Analyses of the Mutualistic Root Symbiont Piriformospora indica.</title>
        <authorList>
            <person name="Zuccaro A."/>
            <person name="Lahrmann U."/>
            <person name="Guldener U."/>
            <person name="Langen G."/>
            <person name="Pfiffi S."/>
            <person name="Biedenkopf D."/>
            <person name="Wong P."/>
            <person name="Samans B."/>
            <person name="Grimm C."/>
            <person name="Basiewicz M."/>
            <person name="Murat C."/>
            <person name="Martin F."/>
            <person name="Kogel K.H."/>
        </authorList>
    </citation>
    <scope>NUCLEOTIDE SEQUENCE [LARGE SCALE GENOMIC DNA]</scope>
    <source>
        <strain evidence="14 15">DSM 11827</strain>
    </source>
</reference>
<dbReference type="GO" id="GO:0006888">
    <property type="term" value="P:endoplasmic reticulum to Golgi vesicle-mediated transport"/>
    <property type="evidence" value="ECO:0007669"/>
    <property type="project" value="TreeGrafter"/>
</dbReference>
<evidence type="ECO:0000256" key="7">
    <source>
        <dbReference type="ARBA" id="ARBA00022927"/>
    </source>
</evidence>
<keyword evidence="5 10" id="KW-0378">Hydrolase</keyword>
<dbReference type="Pfam" id="PF07819">
    <property type="entry name" value="PGAP1"/>
    <property type="match status" value="1"/>
</dbReference>
<dbReference type="EC" id="3.1.-.-" evidence="10"/>
<feature type="transmembrane region" description="Helical" evidence="10">
    <location>
        <begin position="611"/>
        <end position="633"/>
    </location>
</feature>
<feature type="transmembrane region" description="Helical" evidence="10">
    <location>
        <begin position="681"/>
        <end position="705"/>
    </location>
</feature>
<dbReference type="SUPFAM" id="SSF53474">
    <property type="entry name" value="alpha/beta-Hydrolases"/>
    <property type="match status" value="1"/>
</dbReference>
<evidence type="ECO:0000256" key="2">
    <source>
        <dbReference type="ARBA" id="ARBA00006931"/>
    </source>
</evidence>
<dbReference type="GO" id="GO:0005789">
    <property type="term" value="C:endoplasmic reticulum membrane"/>
    <property type="evidence" value="ECO:0007669"/>
    <property type="project" value="UniProtKB-SubCell"/>
</dbReference>
<feature type="transmembrane region" description="Helical" evidence="10">
    <location>
        <begin position="833"/>
        <end position="854"/>
    </location>
</feature>
<keyword evidence="14" id="KW-0456">Lyase</keyword>
<gene>
    <name evidence="14" type="ORF">PIIN_03247</name>
</gene>
<keyword evidence="9 10" id="KW-0472">Membrane</keyword>
<evidence type="ECO:0000256" key="1">
    <source>
        <dbReference type="ARBA" id="ARBA00004477"/>
    </source>
</evidence>
<evidence type="ECO:0000256" key="6">
    <source>
        <dbReference type="ARBA" id="ARBA00022824"/>
    </source>
</evidence>
<dbReference type="InterPro" id="IPR039529">
    <property type="entry name" value="PGAP1/BST1"/>
</dbReference>
<evidence type="ECO:0000259" key="12">
    <source>
        <dbReference type="Pfam" id="PF07819"/>
    </source>
</evidence>
<dbReference type="Gene3D" id="3.40.50.1820">
    <property type="entry name" value="alpha/beta hydrolase"/>
    <property type="match status" value="1"/>
</dbReference>
<dbReference type="eggNOG" id="KOG3724">
    <property type="taxonomic scope" value="Eukaryota"/>
</dbReference>
<dbReference type="PANTHER" id="PTHR15495">
    <property type="entry name" value="NEGATIVE REGULATOR OF VESICLE FORMATION-RELATED"/>
    <property type="match status" value="1"/>
</dbReference>
<comment type="function">
    <text evidence="10">Involved in inositol deacylation of GPI-anchored proteins which plays important roles in the quality control and ER-associated degradation of GPI-anchored proteins.</text>
</comment>
<dbReference type="Proteomes" id="UP000007148">
    <property type="component" value="Unassembled WGS sequence"/>
</dbReference>
<organism evidence="14 15">
    <name type="scientific">Serendipita indica (strain DSM 11827)</name>
    <name type="common">Root endophyte fungus</name>
    <name type="synonym">Piriformospora indica</name>
    <dbReference type="NCBI Taxonomy" id="1109443"/>
    <lineage>
        <taxon>Eukaryota</taxon>
        <taxon>Fungi</taxon>
        <taxon>Dikarya</taxon>
        <taxon>Basidiomycota</taxon>
        <taxon>Agaricomycotina</taxon>
        <taxon>Agaricomycetes</taxon>
        <taxon>Sebacinales</taxon>
        <taxon>Serendipitaceae</taxon>
        <taxon>Serendipita</taxon>
    </lineage>
</organism>
<evidence type="ECO:0000256" key="11">
    <source>
        <dbReference type="SAM" id="SignalP"/>
    </source>
</evidence>
<keyword evidence="6 10" id="KW-0256">Endoplasmic reticulum</keyword>
<dbReference type="GO" id="GO:0006505">
    <property type="term" value="P:GPI anchor metabolic process"/>
    <property type="evidence" value="ECO:0007669"/>
    <property type="project" value="TreeGrafter"/>
</dbReference>
<keyword evidence="7 10" id="KW-0653">Protein transport</keyword>
<dbReference type="FunCoup" id="G4TDF5">
    <property type="interactions" value="157"/>
</dbReference>
<dbReference type="InterPro" id="IPR056824">
    <property type="entry name" value="PGAP1_TMD"/>
</dbReference>